<dbReference type="InterPro" id="IPR013783">
    <property type="entry name" value="Ig-like_fold"/>
</dbReference>
<dbReference type="STRING" id="915059.NH26_09515"/>
<dbReference type="PROSITE" id="PS50853">
    <property type="entry name" value="FN3"/>
    <property type="match status" value="4"/>
</dbReference>
<dbReference type="Gene3D" id="2.130.10.10">
    <property type="entry name" value="YVTN repeat-like/Quinoprotein amine dehydrogenase"/>
    <property type="match status" value="3"/>
</dbReference>
<dbReference type="SUPFAM" id="SSF50939">
    <property type="entry name" value="Sialidases"/>
    <property type="match status" value="1"/>
</dbReference>
<feature type="domain" description="Fibronectin type-III" evidence="2">
    <location>
        <begin position="1325"/>
        <end position="1418"/>
    </location>
</feature>
<protein>
    <recommendedName>
        <fullName evidence="2">Fibronectin type-III domain-containing protein</fullName>
    </recommendedName>
</protein>
<organism evidence="3 4">
    <name type="scientific">Flammeovirga pacifica</name>
    <dbReference type="NCBI Taxonomy" id="915059"/>
    <lineage>
        <taxon>Bacteria</taxon>
        <taxon>Pseudomonadati</taxon>
        <taxon>Bacteroidota</taxon>
        <taxon>Cytophagia</taxon>
        <taxon>Cytophagales</taxon>
        <taxon>Flammeovirgaceae</taxon>
        <taxon>Flammeovirga</taxon>
    </lineage>
</organism>
<sequence length="1872" mass="210601">MPYLKFKRQKDDPISRIAHEKMMIENPYTHEIPNNISEMEHIFGHALNAQNANKRLIQPLHSPWLQRGPYNVGGRTRALAIDRNNEKIIFAGGVAGGLWRSIDAGETWVKVTTPTDRQGITCIVQDPRIAYANTWYYGAGEVYGNSTSGGGATYRGNGIFKSTDNGVTWHAIEATESNPTEQDGHFQFVNKIDMDTEGNLYAAHAEGISISKDGGDNWEKVLGDGRSIFTEITVGADDIVYATLANDGIYKSKDLGETWDDITPDALKNIAFQRVVIDISPSNPNKAIFFVHSPSKGVSSHMLFEYLSNENFWKDLTSNLPTFGGYVGNMSQGSYNQFVKYKPDNESVVFIGSTNVYRSNNAFRTTTETKWIGGYSTENNVSIYEGHHPDNHELIFLPSNANHVLSAHDGGLSYTDNIMAEEVAWEYINNGYYTTQSYGIAIPEKNFDDTRILAGFQDNGKWLSSSSDVKADWIEEYGGGDGCYVAIVSDQSMRYTSTQYGKILRFEGDDPRNPTGYDGIQPKDASGQLFVNPFLLDHTDENMMYYPSGKTLWVNTDLKSIRSGYTFNGTRTGWSKYNFNASGSITALDVSTEGSHRLYVGTNTGKIYKIDEPENASSTAVIISTDKGLPSGYVSCLAVNPKDDQHVIAVFSNYQIPSLFESKDAGETWENISGNLEENEDGSGAGPSIRWFAFHQPEGKETSYFVGTSIGLFHSEQLSSSSNWVQQAQTEVGDAVVGMIKTREDGWVVIGTHSNGIFTSYYGSENTPPLVKNQISDQFYYQGDQTSVFDLSNLFEDHEVDPLTFSVSSENPDVMTASIDGTYLYISPSSDNFGQSKITITANDGQLTSSMQFNSTVGIISPTLYEQSMSDGKAYRSQYFTDFESEIYAADDFEVGTDLVWDVSGVKIYHQSASGKEQIYRVIIWEDDNGKPSNTELFNSGDVDIQFGNKKYLTYHFPENIDLPEGKYWLTVAAVMSYRNEGSYYWKGNNSTEQNGSEFYFIDKGDLYRRGYTEWTSSTVYNYKDHDLAFEVFGRSKGGLVPSDIESLSAKLDGKTSIKLDWQIEDKVSGFIIERSISPDLPFVTIAQVNADQTSYVDNALKNEGATYYYKVRAFSAEGESENSPIASVRVTSTPNPVHHLEASYNLGGFQLNWEDKSNDEDHFIIEYSLNEFSGYVPIQEVSRNLESYHLTNVQFGSLKYYFRVAAVNGAGKSTYAYATSYSLLERPTSITIEETSQNSLQISWRDNSALETGFLLEYSTDAGVSFSQSFTTDVNQTLLQLKNLIPFATYYFKLSAINGLHDGKLQSTPQLFVYTMSGDSIPAAPQNLQASVDGSTSVEITWEDVITNELGFSVYRKEALSNSYEKIAELPYNNDRFVDQSVKEGEVYEYKVASFNHLGDVSSNVVSAEMGIHLPKDFELMRLDGKHYLKWTDSSTLENSYCVFRKNKKGSFVRIASLPPSTTQFMDDNVVENNEYQYYVAATYLENYYCSPSLSISTYPLAPEGLTNLNAIEETKGMITVSWNDLKQDGDQYKIYRKMVGNDDSTLVVTVSNQIHKFIDNTILAGKQYYYYITEFNKGVAGATISSFIRAKDDTILPQMAGNFRVSKESKGLMLTWVDQSDNEYGYQIYRAKRTSGTVNQLVEVPPNTTYYYDNDVEEGQEYKYLLVAYNQMGYSPEVEYMYLLSDETEHYLTPPHTLKVLDILDHQKVTWRDNSTNEHGFRVYRSKVNSADTLLVGQAGENDQMFKDYEQLEEGDYHYWIKSYNSNGESSKSEHFVFTKVNDVTDITTQLTSQIKLFPNPSSGQFNLELPPKWRSKITIAIYSLEGKKVFEQEFSNKIISLNLNHLFTGQYILKVFDDEKSEHQMIVKH</sequence>
<feature type="domain" description="Fibronectin type-III" evidence="2">
    <location>
        <begin position="1598"/>
        <end position="1690"/>
    </location>
</feature>
<dbReference type="InterPro" id="IPR015943">
    <property type="entry name" value="WD40/YVTN_repeat-like_dom_sf"/>
</dbReference>
<dbReference type="Pfam" id="PF18962">
    <property type="entry name" value="Por_Secre_tail"/>
    <property type="match status" value="1"/>
</dbReference>
<accession>A0A1S1YZY8</accession>
<evidence type="ECO:0000259" key="2">
    <source>
        <dbReference type="PROSITE" id="PS50853"/>
    </source>
</evidence>
<reference evidence="3 4" key="1">
    <citation type="journal article" date="2012" name="Int. J. Syst. Evol. Microbiol.">
        <title>Flammeovirga pacifica sp. nov., isolated from deep-sea sediment.</title>
        <authorList>
            <person name="Xu H."/>
            <person name="Fu Y."/>
            <person name="Yang N."/>
            <person name="Ding Z."/>
            <person name="Lai Q."/>
            <person name="Zeng R."/>
        </authorList>
    </citation>
    <scope>NUCLEOTIDE SEQUENCE [LARGE SCALE GENOMIC DNA]</scope>
    <source>
        <strain evidence="4">DSM 24597 / LMG 26175 / WPAGA1</strain>
    </source>
</reference>
<evidence type="ECO:0000256" key="1">
    <source>
        <dbReference type="ARBA" id="ARBA00022737"/>
    </source>
</evidence>
<keyword evidence="1" id="KW-0677">Repeat</keyword>
<dbReference type="Proteomes" id="UP000179797">
    <property type="component" value="Unassembled WGS sequence"/>
</dbReference>
<dbReference type="NCBIfam" id="TIGR04183">
    <property type="entry name" value="Por_Secre_tail"/>
    <property type="match status" value="1"/>
</dbReference>
<dbReference type="CDD" id="cd00063">
    <property type="entry name" value="FN3"/>
    <property type="match status" value="7"/>
</dbReference>
<dbReference type="InterPro" id="IPR003961">
    <property type="entry name" value="FN3_dom"/>
</dbReference>
<dbReference type="InterPro" id="IPR026444">
    <property type="entry name" value="Secre_tail"/>
</dbReference>
<dbReference type="InterPro" id="IPR036278">
    <property type="entry name" value="Sialidase_sf"/>
</dbReference>
<evidence type="ECO:0000313" key="4">
    <source>
        <dbReference type="Proteomes" id="UP000179797"/>
    </source>
</evidence>
<dbReference type="InterPro" id="IPR050991">
    <property type="entry name" value="ECM_Regulatory_Proteins"/>
</dbReference>
<comment type="caution">
    <text evidence="3">The sequence shown here is derived from an EMBL/GenBank/DDBJ whole genome shotgun (WGS) entry which is preliminary data.</text>
</comment>
<dbReference type="Pfam" id="PF00041">
    <property type="entry name" value="fn3"/>
    <property type="match status" value="1"/>
</dbReference>
<dbReference type="CDD" id="cd15482">
    <property type="entry name" value="Sialidase_non-viral"/>
    <property type="match status" value="1"/>
</dbReference>
<dbReference type="SUPFAM" id="SSF110296">
    <property type="entry name" value="Oligoxyloglucan reducing end-specific cellobiohydrolase"/>
    <property type="match status" value="1"/>
</dbReference>
<name>A0A1S1YZY8_FLAPC</name>
<feature type="domain" description="Fibronectin type-III" evidence="2">
    <location>
        <begin position="1227"/>
        <end position="1319"/>
    </location>
</feature>
<gene>
    <name evidence="3" type="ORF">NH26_09515</name>
</gene>
<evidence type="ECO:0000313" key="3">
    <source>
        <dbReference type="EMBL" id="OHX66578.1"/>
    </source>
</evidence>
<dbReference type="SMART" id="SM00060">
    <property type="entry name" value="FN3"/>
    <property type="match status" value="7"/>
</dbReference>
<dbReference type="PANTHER" id="PTHR46708:SF2">
    <property type="entry name" value="FIBRONECTIN TYPE-III DOMAIN-CONTAINING PROTEIN"/>
    <property type="match status" value="1"/>
</dbReference>
<dbReference type="PANTHER" id="PTHR46708">
    <property type="entry name" value="TENASCIN"/>
    <property type="match status" value="1"/>
</dbReference>
<proteinExistence type="predicted"/>
<dbReference type="SUPFAM" id="SSF49265">
    <property type="entry name" value="Fibronectin type III"/>
    <property type="match status" value="4"/>
</dbReference>
<dbReference type="EMBL" id="JRYR02000001">
    <property type="protein sequence ID" value="OHX66578.1"/>
    <property type="molecule type" value="Genomic_DNA"/>
</dbReference>
<keyword evidence="4" id="KW-1185">Reference proteome</keyword>
<feature type="domain" description="Fibronectin type-III" evidence="2">
    <location>
        <begin position="1041"/>
        <end position="1137"/>
    </location>
</feature>
<dbReference type="InterPro" id="IPR036116">
    <property type="entry name" value="FN3_sf"/>
</dbReference>
<dbReference type="Gene3D" id="2.60.40.10">
    <property type="entry name" value="Immunoglobulins"/>
    <property type="match status" value="9"/>
</dbReference>